<comment type="caution">
    <text evidence="4">The sequence shown here is derived from an EMBL/GenBank/DDBJ whole genome shotgun (WGS) entry which is preliminary data.</text>
</comment>
<feature type="coiled-coil region" evidence="2">
    <location>
        <begin position="169"/>
        <end position="238"/>
    </location>
</feature>
<evidence type="ECO:0000313" key="5">
    <source>
        <dbReference type="Proteomes" id="UP001176961"/>
    </source>
</evidence>
<feature type="domain" description="MSP" evidence="3">
    <location>
        <begin position="12"/>
        <end position="130"/>
    </location>
</feature>
<keyword evidence="1" id="KW-0206">Cytoskeleton</keyword>
<organism evidence="4 5">
    <name type="scientific">Cylicocyclus nassatus</name>
    <name type="common">Nematode worm</name>
    <dbReference type="NCBI Taxonomy" id="53992"/>
    <lineage>
        <taxon>Eukaryota</taxon>
        <taxon>Metazoa</taxon>
        <taxon>Ecdysozoa</taxon>
        <taxon>Nematoda</taxon>
        <taxon>Chromadorea</taxon>
        <taxon>Rhabditida</taxon>
        <taxon>Rhabditina</taxon>
        <taxon>Rhabditomorpha</taxon>
        <taxon>Strongyloidea</taxon>
        <taxon>Strongylidae</taxon>
        <taxon>Cylicocyclus</taxon>
    </lineage>
</organism>
<sequence>MLASYSLPVTRDETVKPLLTLDQTYIIFDIDRKDDASEVIRISKAPRVSKIAFRFQTNAPTRYIVQPSSGILTDCNPLPVKIILYGNRYNPNHLLLLQAVEVQGSEDRRNVWQSLKMESRSVYTIRFQLGTTVLGISQILNFDDTESRKVQQGILRVLRLSRKVGAPKVRELESLLEMLKGDEEILKNNVDQTMKIKSIIKAQLEQRKKTSADLTTRLADIERECDALNRKIGEDQAELQKIYDNFRLPAPATK</sequence>
<comment type="function">
    <text evidence="1">Central component in molecular interactions underlying sperm crawling. Forms an extensive filament system that extends from sperm villipoda, along the leading edge of the pseudopod.</text>
</comment>
<dbReference type="InterPro" id="IPR008962">
    <property type="entry name" value="PapD-like_sf"/>
</dbReference>
<keyword evidence="5" id="KW-1185">Reference proteome</keyword>
<evidence type="ECO:0000256" key="1">
    <source>
        <dbReference type="RuleBase" id="RU003425"/>
    </source>
</evidence>
<gene>
    <name evidence="4" type="ORF">CYNAS_LOCUS7809</name>
</gene>
<evidence type="ECO:0000313" key="4">
    <source>
        <dbReference type="EMBL" id="CAJ0595826.1"/>
    </source>
</evidence>
<dbReference type="PROSITE" id="PS50202">
    <property type="entry name" value="MSP"/>
    <property type="match status" value="1"/>
</dbReference>
<dbReference type="Proteomes" id="UP001176961">
    <property type="component" value="Unassembled WGS sequence"/>
</dbReference>
<dbReference type="EMBL" id="CATQJL010000112">
    <property type="protein sequence ID" value="CAJ0595826.1"/>
    <property type="molecule type" value="Genomic_DNA"/>
</dbReference>
<keyword evidence="2" id="KW-0175">Coiled coil</keyword>
<evidence type="ECO:0000256" key="2">
    <source>
        <dbReference type="SAM" id="Coils"/>
    </source>
</evidence>
<accession>A0AA36GPJ5</accession>
<evidence type="ECO:0000259" key="3">
    <source>
        <dbReference type="PROSITE" id="PS50202"/>
    </source>
</evidence>
<dbReference type="Gene3D" id="2.60.40.10">
    <property type="entry name" value="Immunoglobulins"/>
    <property type="match status" value="1"/>
</dbReference>
<name>A0AA36GPJ5_CYLNA</name>
<keyword evidence="1" id="KW-0963">Cytoplasm</keyword>
<dbReference type="AlphaFoldDB" id="A0AA36GPJ5"/>
<reference evidence="4" key="1">
    <citation type="submission" date="2023-07" db="EMBL/GenBank/DDBJ databases">
        <authorList>
            <consortium name="CYATHOMIX"/>
        </authorList>
    </citation>
    <scope>NUCLEOTIDE SEQUENCE</scope>
    <source>
        <strain evidence="4">N/A</strain>
    </source>
</reference>
<protein>
    <recommendedName>
        <fullName evidence="1">Major sperm protein</fullName>
    </recommendedName>
</protein>
<dbReference type="InterPro" id="IPR013783">
    <property type="entry name" value="Ig-like_fold"/>
</dbReference>
<dbReference type="SUPFAM" id="SSF49354">
    <property type="entry name" value="PapD-like"/>
    <property type="match status" value="1"/>
</dbReference>
<proteinExistence type="predicted"/>
<dbReference type="Pfam" id="PF00635">
    <property type="entry name" value="Motile_Sperm"/>
    <property type="match status" value="1"/>
</dbReference>
<dbReference type="InterPro" id="IPR000535">
    <property type="entry name" value="MSP_dom"/>
</dbReference>